<keyword evidence="3" id="KW-1185">Reference proteome</keyword>
<evidence type="ECO:0000256" key="1">
    <source>
        <dbReference type="SAM" id="MobiDB-lite"/>
    </source>
</evidence>
<proteinExistence type="predicted"/>
<evidence type="ECO:0000313" key="2">
    <source>
        <dbReference type="EMBL" id="KAJ3660089.1"/>
    </source>
</evidence>
<feature type="compositionally biased region" description="Basic and acidic residues" evidence="1">
    <location>
        <begin position="120"/>
        <end position="131"/>
    </location>
</feature>
<feature type="compositionally biased region" description="Basic and acidic residues" evidence="1">
    <location>
        <begin position="37"/>
        <end position="47"/>
    </location>
</feature>
<gene>
    <name evidence="2" type="ORF">Zmor_004559</name>
</gene>
<protein>
    <submittedName>
        <fullName evidence="2">Uncharacterized protein</fullName>
    </submittedName>
</protein>
<evidence type="ECO:0000313" key="3">
    <source>
        <dbReference type="Proteomes" id="UP001168821"/>
    </source>
</evidence>
<dbReference type="AlphaFoldDB" id="A0AA38IVY1"/>
<sequence>MTPIRIFAMKNKKKKRSASPVEEQEDYLTCRDIQVSHQREKEKELGPGERPPVQKFLSGPAGFVARCTIDYRPFHEKLLSPNTTATPSTRSDGPAVTRSLLSSIVYRPISDGIKDGGTSRIDHPRNGKEKGTGPINHALY</sequence>
<dbReference type="Proteomes" id="UP001168821">
    <property type="component" value="Unassembled WGS sequence"/>
</dbReference>
<feature type="region of interest" description="Disordered" evidence="1">
    <location>
        <begin position="1"/>
        <end position="25"/>
    </location>
</feature>
<name>A0AA38IVY1_9CUCU</name>
<feature type="region of interest" description="Disordered" evidence="1">
    <location>
        <begin position="37"/>
        <end position="57"/>
    </location>
</feature>
<feature type="region of interest" description="Disordered" evidence="1">
    <location>
        <begin position="111"/>
        <end position="140"/>
    </location>
</feature>
<reference evidence="2" key="1">
    <citation type="journal article" date="2023" name="G3 (Bethesda)">
        <title>Whole genome assemblies of Zophobas morio and Tenebrio molitor.</title>
        <authorList>
            <person name="Kaur S."/>
            <person name="Stinson S.A."/>
            <person name="diCenzo G.C."/>
        </authorList>
    </citation>
    <scope>NUCLEOTIDE SEQUENCE</scope>
    <source>
        <strain evidence="2">QUZm001</strain>
    </source>
</reference>
<accession>A0AA38IVY1</accession>
<organism evidence="2 3">
    <name type="scientific">Zophobas morio</name>
    <dbReference type="NCBI Taxonomy" id="2755281"/>
    <lineage>
        <taxon>Eukaryota</taxon>
        <taxon>Metazoa</taxon>
        <taxon>Ecdysozoa</taxon>
        <taxon>Arthropoda</taxon>
        <taxon>Hexapoda</taxon>
        <taxon>Insecta</taxon>
        <taxon>Pterygota</taxon>
        <taxon>Neoptera</taxon>
        <taxon>Endopterygota</taxon>
        <taxon>Coleoptera</taxon>
        <taxon>Polyphaga</taxon>
        <taxon>Cucujiformia</taxon>
        <taxon>Tenebrionidae</taxon>
        <taxon>Zophobas</taxon>
    </lineage>
</organism>
<dbReference type="EMBL" id="JALNTZ010000002">
    <property type="protein sequence ID" value="KAJ3660089.1"/>
    <property type="molecule type" value="Genomic_DNA"/>
</dbReference>
<comment type="caution">
    <text evidence="2">The sequence shown here is derived from an EMBL/GenBank/DDBJ whole genome shotgun (WGS) entry which is preliminary data.</text>
</comment>